<evidence type="ECO:0000256" key="1">
    <source>
        <dbReference type="ARBA" id="ARBA00006734"/>
    </source>
</evidence>
<evidence type="ECO:0000313" key="7">
    <source>
        <dbReference type="Proteomes" id="UP000824890"/>
    </source>
</evidence>
<dbReference type="InterPro" id="IPR001611">
    <property type="entry name" value="Leu-rich_rpt"/>
</dbReference>
<gene>
    <name evidence="6" type="ORF">HID58_078127</name>
</gene>
<dbReference type="Pfam" id="PF00085">
    <property type="entry name" value="Thioredoxin"/>
    <property type="match status" value="1"/>
</dbReference>
<dbReference type="Proteomes" id="UP000824890">
    <property type="component" value="Unassembled WGS sequence"/>
</dbReference>
<feature type="non-terminal residue" evidence="6">
    <location>
        <position position="1"/>
    </location>
</feature>
<evidence type="ECO:0000256" key="3">
    <source>
        <dbReference type="ARBA" id="ARBA00022679"/>
    </source>
</evidence>
<dbReference type="CDD" id="cd02947">
    <property type="entry name" value="TRX_family"/>
    <property type="match status" value="1"/>
</dbReference>
<comment type="similarity">
    <text evidence="1">Belongs to the protein prenyltransferase subunit alpha family.</text>
</comment>
<reference evidence="6 7" key="1">
    <citation type="submission" date="2021-05" db="EMBL/GenBank/DDBJ databases">
        <title>Genome Assembly of Synthetic Allotetraploid Brassica napus Reveals Homoeologous Exchanges between Subgenomes.</title>
        <authorList>
            <person name="Davis J.T."/>
        </authorList>
    </citation>
    <scope>NUCLEOTIDE SEQUENCE [LARGE SCALE GENOMIC DNA]</scope>
    <source>
        <strain evidence="7">cv. Da-Ae</strain>
        <tissue evidence="6">Seedling</tissue>
    </source>
</reference>
<evidence type="ECO:0000256" key="2">
    <source>
        <dbReference type="ARBA" id="ARBA00022602"/>
    </source>
</evidence>
<name>A0ABQ7YSA7_BRANA</name>
<feature type="domain" description="Thioredoxin" evidence="5">
    <location>
        <begin position="805"/>
        <end position="945"/>
    </location>
</feature>
<dbReference type="SUPFAM" id="SSF52058">
    <property type="entry name" value="L domain-like"/>
    <property type="match status" value="1"/>
</dbReference>
<proteinExistence type="inferred from homology"/>
<dbReference type="PROSITE" id="PS51450">
    <property type="entry name" value="LRR"/>
    <property type="match status" value="1"/>
</dbReference>
<dbReference type="Pfam" id="PF01239">
    <property type="entry name" value="PPTA"/>
    <property type="match status" value="5"/>
</dbReference>
<keyword evidence="7" id="KW-1185">Reference proteome</keyword>
<evidence type="ECO:0000259" key="5">
    <source>
        <dbReference type="PROSITE" id="PS51352"/>
    </source>
</evidence>
<keyword evidence="2" id="KW-0637">Prenyltransferase</keyword>
<dbReference type="SUPFAM" id="SSF48439">
    <property type="entry name" value="Protein prenylyltransferase"/>
    <property type="match status" value="1"/>
</dbReference>
<dbReference type="PANTHER" id="PTHR11129">
    <property type="entry name" value="PROTEIN FARNESYLTRANSFERASE ALPHA SUBUNIT/RAB GERANYLGERANYL TRANSFERASE ALPHA SUBUNIT"/>
    <property type="match status" value="1"/>
</dbReference>
<dbReference type="Gene3D" id="3.40.30.10">
    <property type="entry name" value="Glutaredoxin"/>
    <property type="match status" value="1"/>
</dbReference>
<organism evidence="6 7">
    <name type="scientific">Brassica napus</name>
    <name type="common">Rape</name>
    <dbReference type="NCBI Taxonomy" id="3708"/>
    <lineage>
        <taxon>Eukaryota</taxon>
        <taxon>Viridiplantae</taxon>
        <taxon>Streptophyta</taxon>
        <taxon>Embryophyta</taxon>
        <taxon>Tracheophyta</taxon>
        <taxon>Spermatophyta</taxon>
        <taxon>Magnoliopsida</taxon>
        <taxon>eudicotyledons</taxon>
        <taxon>Gunneridae</taxon>
        <taxon>Pentapetalae</taxon>
        <taxon>rosids</taxon>
        <taxon>malvids</taxon>
        <taxon>Brassicales</taxon>
        <taxon>Brassicaceae</taxon>
        <taxon>Brassiceae</taxon>
        <taxon>Brassica</taxon>
    </lineage>
</organism>
<evidence type="ECO:0000313" key="6">
    <source>
        <dbReference type="EMBL" id="KAH0871105.1"/>
    </source>
</evidence>
<dbReference type="PANTHER" id="PTHR11129:SF11">
    <property type="entry name" value="GERANYLGERANYL TRANSFERASE TYPE-2 SUBUNIT ALPHA"/>
    <property type="match status" value="1"/>
</dbReference>
<dbReference type="PROSITE" id="PS51352">
    <property type="entry name" value="THIOREDOXIN_2"/>
    <property type="match status" value="1"/>
</dbReference>
<dbReference type="PROSITE" id="PS51147">
    <property type="entry name" value="PFTA"/>
    <property type="match status" value="5"/>
</dbReference>
<keyword evidence="3" id="KW-0808">Transferase</keyword>
<comment type="caution">
    <text evidence="6">The sequence shown here is derived from an EMBL/GenBank/DDBJ whole genome shotgun (WGS) entry which is preliminary data.</text>
</comment>
<evidence type="ECO:0000256" key="4">
    <source>
        <dbReference type="ARBA" id="ARBA00022737"/>
    </source>
</evidence>
<dbReference type="EMBL" id="JAGKQM010000017">
    <property type="protein sequence ID" value="KAH0871105.1"/>
    <property type="molecule type" value="Genomic_DNA"/>
</dbReference>
<dbReference type="InterPro" id="IPR013766">
    <property type="entry name" value="Thioredoxin_domain"/>
</dbReference>
<dbReference type="InterPro" id="IPR032675">
    <property type="entry name" value="LRR_dom_sf"/>
</dbReference>
<dbReference type="InterPro" id="IPR036249">
    <property type="entry name" value="Thioredoxin-like_sf"/>
</dbReference>
<dbReference type="InterPro" id="IPR002088">
    <property type="entry name" value="Prenyl_trans_a"/>
</dbReference>
<protein>
    <recommendedName>
        <fullName evidence="5">Thioredoxin domain-containing protein</fullName>
    </recommendedName>
</protein>
<keyword evidence="4" id="KW-0677">Repeat</keyword>
<accession>A0ABQ7YSA7</accession>
<dbReference type="Gene3D" id="1.25.40.120">
    <property type="entry name" value="Protein prenylyltransferase"/>
    <property type="match status" value="1"/>
</dbReference>
<dbReference type="SUPFAM" id="SSF52833">
    <property type="entry name" value="Thioredoxin-like"/>
    <property type="match status" value="1"/>
</dbReference>
<sequence length="952" mass="108709">PLSLSRFEAATTLASLINVGEKMHGRPRKAYKPEEEAASASKAVKLRSLQNQFMSNHHAKIYTKEAIDLSTKLLEINPEAYTAWNYRKLAVEDTLSREESNQDLVKSVLDEELKVVESALRQNFKSYGAWHHRKWVLSKGHSSVGNELRLLDKFQTLDSRNFHAWNYRRFVVELTNRSKEDELKYTEDMISKDFSNYSAWHNRSVLLSSLLAKAEGFMPNEKIPDEYKLVHDAIFTDEDDQSGWFYHLWLLDQTVDVETPLLTSSWPSHGSCINLSGGAGCLNDSSSSKLTTFCSESGSFPLILYFDQAVSGVSSSTVTVDSELRGNEDLVWEPVSNKNSRVSSVWVARLKYMSSEPCFPKEYTVKVRIGNSPGIVSSRGCNFSTPYEFVFTAHVHDTVREDSQEVVVSWTDGFDIWDAQSKDLNFLVNLDQQMGLKWRQEAIEEEIELFRALSDSKIGKLTLARLLMAKAMISENGVKGVHYEEILELYNDLMVLDSSHYHYYKDEHSVALLHKVTSSTESLSRHLFRYRDMNNSVCLRLNNLSLSRIASVKKLLFVQMLDLSHNELRSTEGLEAMQLLSCLNLSHNRIRSFSALDSLRHLKQLRVLDVSHNNFGEHSVDTTRYLCSSPLSNSEWTEDEVGRQMPSLVTKYWDAYFVLRDLNLKQLDIAGNMIAGDEFYTLVPQVVPTLVWLNGHKLGILLYDFVSIQRLCTIYLPHFLPTWRIRILVSHVQRVSVLQLHLLLSISSHSLTQYIRFGNGLVKSIEASAFPRWISRNNEVRLSFLRAEASSSSMTMITKSCTWRANSLGQEIQADLSDEDEEDLCPVECVTEFKTDDELLRVLEKAKETNTLVVVDFYRPSCGSCKYIEQGFSKLCKQSGDQEAPVIFLKHNVIDEYDEQSEVAERLRIKSVPLFHFYKNGVLLEAFATRDKERIDASIVKYTSSESSSTSE</sequence>
<dbReference type="Gene3D" id="3.80.10.10">
    <property type="entry name" value="Ribonuclease Inhibitor"/>
    <property type="match status" value="1"/>
</dbReference>